<accession>A0A2T3MV98</accession>
<proteinExistence type="predicted"/>
<evidence type="ECO:0000313" key="1">
    <source>
        <dbReference type="EMBL" id="PSW03901.1"/>
    </source>
</evidence>
<dbReference type="SUPFAM" id="SSF53756">
    <property type="entry name" value="UDP-Glycosyltransferase/glycogen phosphorylase"/>
    <property type="match status" value="1"/>
</dbReference>
<dbReference type="Gene3D" id="3.40.50.2000">
    <property type="entry name" value="Glycogen Phosphorylase B"/>
    <property type="match status" value="1"/>
</dbReference>
<dbReference type="AlphaFoldDB" id="A0A2T3MV98"/>
<keyword evidence="2" id="KW-1185">Reference proteome</keyword>
<evidence type="ECO:0000313" key="2">
    <source>
        <dbReference type="Proteomes" id="UP000240904"/>
    </source>
</evidence>
<sequence>MLIFSAAYAALNILMFYQEDNKSIMYEKTYSLIKKCYWSLPSPIRSMLNDLRYTIVRRLRSKLLGAKTTENASDINVHDFEGILSTHKNIYVFELAVDWGIDLYQRPQHLATALGHDDSFVIYKTQGDGVNGFRNIAHNVWLTNELVYVDSLDDVKRVYFSTSIFNTCEHMIAMREKGRIFYEYIDHISEEISGGKTEIRILNEVKAFAFEGGVDHVVATADELHTESLRYLEPKNVSLIPNGVNVEHYQNIDVNSLLDPCFSDFTAKYDIIVGYFGAIAPWLWYELIDGIVAKNPNLGFVMLGPDYGGCQSKLPKYDNFLWLGPVSYTELPCYANEFDACWIPFSPGDIAKTTSPLKLFEYFALGRPVTVTSDMRECTKYNEVFHGDSLSSFNDALNQSFHKIGNSDYQQKTLELAKLNSWNKRAQCYNSIRF</sequence>
<dbReference type="Proteomes" id="UP000240904">
    <property type="component" value="Unassembled WGS sequence"/>
</dbReference>
<dbReference type="EMBL" id="PYMC01000012">
    <property type="protein sequence ID" value="PSW03901.1"/>
    <property type="molecule type" value="Genomic_DNA"/>
</dbReference>
<name>A0A2T3MV98_9GAMM</name>
<organism evidence="1 2">
    <name type="scientific">Photobacterium lipolyticum</name>
    <dbReference type="NCBI Taxonomy" id="266810"/>
    <lineage>
        <taxon>Bacteria</taxon>
        <taxon>Pseudomonadati</taxon>
        <taxon>Pseudomonadota</taxon>
        <taxon>Gammaproteobacteria</taxon>
        <taxon>Vibrionales</taxon>
        <taxon>Vibrionaceae</taxon>
        <taxon>Photobacterium</taxon>
    </lineage>
</organism>
<evidence type="ECO:0008006" key="3">
    <source>
        <dbReference type="Google" id="ProtNLM"/>
    </source>
</evidence>
<gene>
    <name evidence="1" type="ORF">C9I89_16050</name>
</gene>
<reference evidence="1 2" key="1">
    <citation type="submission" date="2018-03" db="EMBL/GenBank/DDBJ databases">
        <title>Whole genome sequencing of Histamine producing bacteria.</title>
        <authorList>
            <person name="Butler K."/>
        </authorList>
    </citation>
    <scope>NUCLEOTIDE SEQUENCE [LARGE SCALE GENOMIC DNA]</scope>
    <source>
        <strain evidence="1 2">DSM 16190</strain>
    </source>
</reference>
<protein>
    <recommendedName>
        <fullName evidence="3">Glycosyltransferase family 1 protein</fullName>
    </recommendedName>
</protein>
<comment type="caution">
    <text evidence="1">The sequence shown here is derived from an EMBL/GenBank/DDBJ whole genome shotgun (WGS) entry which is preliminary data.</text>
</comment>